<sequence length="193" mass="20687">MKFTQLVSLLTLGLGARPVAASVCKPSKASSSSSAAPSPSASAVVCDPNANLLQNGDFADGLNDWEYQDNTFLISDCGPYTSCVQINFGGGTDTISQTVDTFVGETYTISLDFNVLYLNLDNGGWIYVEIGDGSTIYTTWTLDPTVNGWVSYSNSFVATSTTTEVTLLVYDRFAAQVDFANVFINTICGFTHK</sequence>
<reference evidence="2 3" key="1">
    <citation type="submission" date="2024-01" db="EMBL/GenBank/DDBJ databases">
        <authorList>
            <person name="Allen C."/>
            <person name="Tagirdzhanova G."/>
        </authorList>
    </citation>
    <scope>NUCLEOTIDE SEQUENCE [LARGE SCALE GENOMIC DNA]</scope>
</reference>
<accession>A0ABP0CH38</accession>
<evidence type="ECO:0000313" key="3">
    <source>
        <dbReference type="Proteomes" id="UP001642482"/>
    </source>
</evidence>
<gene>
    <name evidence="2" type="ORF">SEUCBS140593_007915</name>
</gene>
<feature type="signal peptide" evidence="1">
    <location>
        <begin position="1"/>
        <end position="21"/>
    </location>
</feature>
<evidence type="ECO:0000313" key="2">
    <source>
        <dbReference type="EMBL" id="CAK7231417.1"/>
    </source>
</evidence>
<name>A0ABP0CH38_9PEZI</name>
<protein>
    <submittedName>
        <fullName evidence="2">Uncharacterized protein</fullName>
    </submittedName>
</protein>
<keyword evidence="3" id="KW-1185">Reference proteome</keyword>
<keyword evidence="1" id="KW-0732">Signal</keyword>
<comment type="caution">
    <text evidence="2">The sequence shown here is derived from an EMBL/GenBank/DDBJ whole genome shotgun (WGS) entry which is preliminary data.</text>
</comment>
<dbReference type="Proteomes" id="UP001642482">
    <property type="component" value="Unassembled WGS sequence"/>
</dbReference>
<proteinExistence type="predicted"/>
<feature type="chain" id="PRO_5046334820" evidence="1">
    <location>
        <begin position="22"/>
        <end position="193"/>
    </location>
</feature>
<dbReference type="EMBL" id="CAWUHD010000102">
    <property type="protein sequence ID" value="CAK7231417.1"/>
    <property type="molecule type" value="Genomic_DNA"/>
</dbReference>
<organism evidence="2 3">
    <name type="scientific">Sporothrix eucalyptigena</name>
    <dbReference type="NCBI Taxonomy" id="1812306"/>
    <lineage>
        <taxon>Eukaryota</taxon>
        <taxon>Fungi</taxon>
        <taxon>Dikarya</taxon>
        <taxon>Ascomycota</taxon>
        <taxon>Pezizomycotina</taxon>
        <taxon>Sordariomycetes</taxon>
        <taxon>Sordariomycetidae</taxon>
        <taxon>Ophiostomatales</taxon>
        <taxon>Ophiostomataceae</taxon>
        <taxon>Sporothrix</taxon>
    </lineage>
</organism>
<dbReference type="SUPFAM" id="SSF49785">
    <property type="entry name" value="Galactose-binding domain-like"/>
    <property type="match status" value="1"/>
</dbReference>
<dbReference type="InterPro" id="IPR008979">
    <property type="entry name" value="Galactose-bd-like_sf"/>
</dbReference>
<dbReference type="Gene3D" id="2.60.120.260">
    <property type="entry name" value="Galactose-binding domain-like"/>
    <property type="match status" value="1"/>
</dbReference>
<evidence type="ECO:0000256" key="1">
    <source>
        <dbReference type="SAM" id="SignalP"/>
    </source>
</evidence>